<evidence type="ECO:0000313" key="3">
    <source>
        <dbReference type="Proteomes" id="UP000034846"/>
    </source>
</evidence>
<evidence type="ECO:0000256" key="1">
    <source>
        <dbReference type="SAM" id="MobiDB-lite"/>
    </source>
</evidence>
<proteinExistence type="predicted"/>
<organism evidence="2 3">
    <name type="scientific">Candidatus Uhrbacteria bacterium GW2011_GWD2_52_7</name>
    <dbReference type="NCBI Taxonomy" id="1618989"/>
    <lineage>
        <taxon>Bacteria</taxon>
        <taxon>Candidatus Uhriibacteriota</taxon>
    </lineage>
</organism>
<accession>A0A0G2ACV7</accession>
<sequence>MSDQKGRQGSLDPNFRGALPGGPPLMSDNAARRLRNDRPHVDRSMAAMALSIRARGIRENILSGGQEELDAAFLALLTKVSAEVPAEFEYDGWRIVHLTFTPLQLFTSECRIIFENDSGDRINCADERFPPLIEVAKAGFFRQTTETKYTFVFTVE</sequence>
<comment type="caution">
    <text evidence="2">The sequence shown here is derived from an EMBL/GenBank/DDBJ whole genome shotgun (WGS) entry which is preliminary data.</text>
</comment>
<protein>
    <submittedName>
        <fullName evidence="2">Uncharacterized protein</fullName>
    </submittedName>
</protein>
<evidence type="ECO:0000313" key="2">
    <source>
        <dbReference type="EMBL" id="KKW30269.1"/>
    </source>
</evidence>
<dbReference type="EMBL" id="LCRD01000016">
    <property type="protein sequence ID" value="KKW30269.1"/>
    <property type="molecule type" value="Genomic_DNA"/>
</dbReference>
<gene>
    <name evidence="2" type="ORF">UY72_C0016G0002</name>
</gene>
<dbReference type="Proteomes" id="UP000034846">
    <property type="component" value="Unassembled WGS sequence"/>
</dbReference>
<dbReference type="AlphaFoldDB" id="A0A0G2ACV7"/>
<feature type="region of interest" description="Disordered" evidence="1">
    <location>
        <begin position="1"/>
        <end position="30"/>
    </location>
</feature>
<name>A0A0G2ACV7_9BACT</name>
<reference evidence="2 3" key="1">
    <citation type="journal article" date="2015" name="Nature">
        <title>rRNA introns, odd ribosomes, and small enigmatic genomes across a large radiation of phyla.</title>
        <authorList>
            <person name="Brown C.T."/>
            <person name="Hug L.A."/>
            <person name="Thomas B.C."/>
            <person name="Sharon I."/>
            <person name="Castelle C.J."/>
            <person name="Singh A."/>
            <person name="Wilkins M.J."/>
            <person name="Williams K.H."/>
            <person name="Banfield J.F."/>
        </authorList>
    </citation>
    <scope>NUCLEOTIDE SEQUENCE [LARGE SCALE GENOMIC DNA]</scope>
</reference>